<keyword evidence="4" id="KW-0540">Nuclease</keyword>
<evidence type="ECO:0000256" key="4">
    <source>
        <dbReference type="ARBA" id="ARBA00022722"/>
    </source>
</evidence>
<dbReference type="InterPro" id="IPR027806">
    <property type="entry name" value="HARBI1_dom"/>
</dbReference>
<accession>A0AAV0WKE8</accession>
<comment type="similarity">
    <text evidence="3">Belongs to the HARBI1 family.</text>
</comment>
<dbReference type="Proteomes" id="UP001160148">
    <property type="component" value="Unassembled WGS sequence"/>
</dbReference>
<reference evidence="9 10" key="1">
    <citation type="submission" date="2023-01" db="EMBL/GenBank/DDBJ databases">
        <authorList>
            <person name="Whitehead M."/>
        </authorList>
    </citation>
    <scope>NUCLEOTIDE SEQUENCE [LARGE SCALE GENOMIC DNA]</scope>
</reference>
<proteinExistence type="inferred from homology"/>
<evidence type="ECO:0000259" key="8">
    <source>
        <dbReference type="Pfam" id="PF13359"/>
    </source>
</evidence>
<name>A0AAV0WKE8_9HEMI</name>
<comment type="cofactor">
    <cofactor evidence="1">
        <name>a divalent metal cation</name>
        <dbReference type="ChEBI" id="CHEBI:60240"/>
    </cofactor>
</comment>
<evidence type="ECO:0000313" key="10">
    <source>
        <dbReference type="Proteomes" id="UP001160148"/>
    </source>
</evidence>
<evidence type="ECO:0000313" key="9">
    <source>
        <dbReference type="EMBL" id="CAI6356087.1"/>
    </source>
</evidence>
<comment type="caution">
    <text evidence="9">The sequence shown here is derived from an EMBL/GenBank/DDBJ whole genome shotgun (WGS) entry which is preliminary data.</text>
</comment>
<keyword evidence="10" id="KW-1185">Reference proteome</keyword>
<dbReference type="PANTHER" id="PTHR22930">
    <property type="match status" value="1"/>
</dbReference>
<evidence type="ECO:0000256" key="5">
    <source>
        <dbReference type="ARBA" id="ARBA00022723"/>
    </source>
</evidence>
<gene>
    <name evidence="9" type="ORF">MEUPH1_LOCUS11862</name>
</gene>
<evidence type="ECO:0000256" key="1">
    <source>
        <dbReference type="ARBA" id="ARBA00001968"/>
    </source>
</evidence>
<comment type="subcellular location">
    <subcellularLocation>
        <location evidence="2">Nucleus</location>
    </subcellularLocation>
</comment>
<evidence type="ECO:0000256" key="2">
    <source>
        <dbReference type="ARBA" id="ARBA00004123"/>
    </source>
</evidence>
<evidence type="ECO:0000256" key="6">
    <source>
        <dbReference type="ARBA" id="ARBA00022801"/>
    </source>
</evidence>
<feature type="domain" description="DDE Tnp4" evidence="8">
    <location>
        <begin position="169"/>
        <end position="336"/>
    </location>
</feature>
<dbReference type="GO" id="GO:0016787">
    <property type="term" value="F:hydrolase activity"/>
    <property type="evidence" value="ECO:0007669"/>
    <property type="project" value="UniProtKB-KW"/>
</dbReference>
<sequence>MSSSSDEDDIIDYYQYRRQRKLVRREYWTHPYIEKNMKCRLFIAAEQLNQTDTKFIAFYRMSKDSYRELLKLVTPNIHKMNTNMRECVSAEERILITLRYLATGCTFVSLSLYFARGETTVGTIVHETTKIIWDTLNEIYMPVPTREHWKLIADRFESIWNLPNCIGALDGKHVRIEKFPNTGSQNYNYKSYHSVVLMACCDADGLFTMIESGYAGRNSDGGIFKVSAMKYWITHGGFDIPSPSPLTYDETNSPFPYYFAADEAFPLSQYLLRPYSKRTLDNVKRIFNYRLSRGRKTIECAFGMAAEKFQVLNGPIRCRKVESVNDIIKAVCILHNYVRKREGIVYRPTDTQENHEIAAVGIDTIIPSQVTINERSSANTIRNYLSNYFLSPLASLPWQWKYTVPEIRNTIRYDTTT</sequence>
<dbReference type="EMBL" id="CARXXK010000002">
    <property type="protein sequence ID" value="CAI6356087.1"/>
    <property type="molecule type" value="Genomic_DNA"/>
</dbReference>
<evidence type="ECO:0000256" key="3">
    <source>
        <dbReference type="ARBA" id="ARBA00006958"/>
    </source>
</evidence>
<dbReference type="InterPro" id="IPR045249">
    <property type="entry name" value="HARBI1-like"/>
</dbReference>
<protein>
    <recommendedName>
        <fullName evidence="8">DDE Tnp4 domain-containing protein</fullName>
    </recommendedName>
</protein>
<dbReference type="Pfam" id="PF13359">
    <property type="entry name" value="DDE_Tnp_4"/>
    <property type="match status" value="1"/>
</dbReference>
<dbReference type="AlphaFoldDB" id="A0AAV0WKE8"/>
<dbReference type="GO" id="GO:0005634">
    <property type="term" value="C:nucleus"/>
    <property type="evidence" value="ECO:0007669"/>
    <property type="project" value="UniProtKB-SubCell"/>
</dbReference>
<dbReference type="PANTHER" id="PTHR22930:SF269">
    <property type="entry name" value="NUCLEASE HARBI1-LIKE PROTEIN"/>
    <property type="match status" value="1"/>
</dbReference>
<keyword evidence="6" id="KW-0378">Hydrolase</keyword>
<dbReference type="GO" id="GO:0046872">
    <property type="term" value="F:metal ion binding"/>
    <property type="evidence" value="ECO:0007669"/>
    <property type="project" value="UniProtKB-KW"/>
</dbReference>
<keyword evidence="5" id="KW-0479">Metal-binding</keyword>
<dbReference type="GO" id="GO:0004518">
    <property type="term" value="F:nuclease activity"/>
    <property type="evidence" value="ECO:0007669"/>
    <property type="project" value="UniProtKB-KW"/>
</dbReference>
<evidence type="ECO:0000256" key="7">
    <source>
        <dbReference type="ARBA" id="ARBA00023242"/>
    </source>
</evidence>
<organism evidence="9 10">
    <name type="scientific">Macrosiphum euphorbiae</name>
    <name type="common">potato aphid</name>
    <dbReference type="NCBI Taxonomy" id="13131"/>
    <lineage>
        <taxon>Eukaryota</taxon>
        <taxon>Metazoa</taxon>
        <taxon>Ecdysozoa</taxon>
        <taxon>Arthropoda</taxon>
        <taxon>Hexapoda</taxon>
        <taxon>Insecta</taxon>
        <taxon>Pterygota</taxon>
        <taxon>Neoptera</taxon>
        <taxon>Paraneoptera</taxon>
        <taxon>Hemiptera</taxon>
        <taxon>Sternorrhyncha</taxon>
        <taxon>Aphidomorpha</taxon>
        <taxon>Aphidoidea</taxon>
        <taxon>Aphididae</taxon>
        <taxon>Macrosiphini</taxon>
        <taxon>Macrosiphum</taxon>
    </lineage>
</organism>
<keyword evidence="7" id="KW-0539">Nucleus</keyword>